<dbReference type="InterPro" id="IPR023346">
    <property type="entry name" value="Lysozyme-like_dom_sf"/>
</dbReference>
<dbReference type="PANTHER" id="PTHR37423:SF2">
    <property type="entry name" value="MEMBRANE-BOUND LYTIC MUREIN TRANSGLYCOSYLASE C"/>
    <property type="match status" value="1"/>
</dbReference>
<sequence length="455" mass="47757">MSSRVDGRCQRGQASVLLVGFMLALMVGAVMLGGLGHGFGRLGAGQRAADLAALAGARALHAAQPRLFEPAVFDGRVNPEHLERTQLLALARAAATDVARRNGAEAVLVGFPDEESFAPMRIRVDTRATFSIGVGPARRSVSLRARAEAEIAPSAGTGIAGVASGGGYEGPLAYRQGKPMRPDVAMAFDRLSAAARGDGVPLVINSGFRSDAEQAVLFARRPDPRWVAPPGRSLHRNATELDLGPESAYAWLSRNARRFGFVQRYSWEPWHYGYVLNPRSTPSHARSGGSLTGTGSRAASERGGDGRSAVPDFVPAAYAPMLARAAQRWNVSAALLAAQLYAESGFNPFARSPAGAQGIAQFMPATARAYGLSNPYDAARAIDAQGHLMRDLLRQFGSVPLALAAYNAGPGAVQSCGCIPPYPETRGYVARILALMNGAGLAADTGGGLLVRLVD</sequence>
<evidence type="ECO:0000259" key="4">
    <source>
        <dbReference type="Pfam" id="PF02557"/>
    </source>
</evidence>
<dbReference type="InterPro" id="IPR003709">
    <property type="entry name" value="VanY-like_core_dom"/>
</dbReference>
<dbReference type="Pfam" id="PF01464">
    <property type="entry name" value="SLT"/>
    <property type="match status" value="1"/>
</dbReference>
<dbReference type="AlphaFoldDB" id="A0A6J4RGD1"/>
<evidence type="ECO:0000313" key="5">
    <source>
        <dbReference type="EMBL" id="CAA9473182.1"/>
    </source>
</evidence>
<feature type="compositionally biased region" description="Low complexity" evidence="1">
    <location>
        <begin position="285"/>
        <end position="298"/>
    </location>
</feature>
<evidence type="ECO:0000256" key="2">
    <source>
        <dbReference type="SAM" id="Phobius"/>
    </source>
</evidence>
<feature type="domain" description="Transglycosylase SLT" evidence="3">
    <location>
        <begin position="323"/>
        <end position="414"/>
    </location>
</feature>
<evidence type="ECO:0000259" key="3">
    <source>
        <dbReference type="Pfam" id="PF01464"/>
    </source>
</evidence>
<feature type="region of interest" description="Disordered" evidence="1">
    <location>
        <begin position="282"/>
        <end position="307"/>
    </location>
</feature>
<dbReference type="Pfam" id="PF02557">
    <property type="entry name" value="VanY"/>
    <property type="match status" value="1"/>
</dbReference>
<dbReference type="GO" id="GO:0006508">
    <property type="term" value="P:proteolysis"/>
    <property type="evidence" value="ECO:0007669"/>
    <property type="project" value="InterPro"/>
</dbReference>
<keyword evidence="2" id="KW-1133">Transmembrane helix</keyword>
<keyword evidence="2" id="KW-0472">Membrane</keyword>
<keyword evidence="2" id="KW-0812">Transmembrane</keyword>
<dbReference type="EMBL" id="CADCVJ010000111">
    <property type="protein sequence ID" value="CAA9473182.1"/>
    <property type="molecule type" value="Genomic_DNA"/>
</dbReference>
<dbReference type="SUPFAM" id="SSF55166">
    <property type="entry name" value="Hedgehog/DD-peptidase"/>
    <property type="match status" value="1"/>
</dbReference>
<evidence type="ECO:0000256" key="1">
    <source>
        <dbReference type="SAM" id="MobiDB-lite"/>
    </source>
</evidence>
<reference evidence="5" key="1">
    <citation type="submission" date="2020-02" db="EMBL/GenBank/DDBJ databases">
        <authorList>
            <person name="Meier V. D."/>
        </authorList>
    </citation>
    <scope>NUCLEOTIDE SEQUENCE</scope>
    <source>
        <strain evidence="5">AVDCRST_MAG38</strain>
    </source>
</reference>
<proteinExistence type="predicted"/>
<feature type="transmembrane region" description="Helical" evidence="2">
    <location>
        <begin position="12"/>
        <end position="35"/>
    </location>
</feature>
<dbReference type="InterPro" id="IPR009045">
    <property type="entry name" value="Zn_M74/Hedgehog-like"/>
</dbReference>
<dbReference type="GO" id="GO:0008233">
    <property type="term" value="F:peptidase activity"/>
    <property type="evidence" value="ECO:0007669"/>
    <property type="project" value="InterPro"/>
</dbReference>
<gene>
    <name evidence="5" type="ORF">AVDCRST_MAG38-1458</name>
</gene>
<organism evidence="5">
    <name type="scientific">uncultured Solirubrobacteraceae bacterium</name>
    <dbReference type="NCBI Taxonomy" id="1162706"/>
    <lineage>
        <taxon>Bacteria</taxon>
        <taxon>Bacillati</taxon>
        <taxon>Actinomycetota</taxon>
        <taxon>Thermoleophilia</taxon>
        <taxon>Solirubrobacterales</taxon>
        <taxon>Solirubrobacteraceae</taxon>
        <taxon>environmental samples</taxon>
    </lineage>
</organism>
<name>A0A6J4RGD1_9ACTN</name>
<dbReference type="SUPFAM" id="SSF53955">
    <property type="entry name" value="Lysozyme-like"/>
    <property type="match status" value="1"/>
</dbReference>
<feature type="domain" description="D-alanyl-D-alanine carboxypeptidase-like core" evidence="4">
    <location>
        <begin position="180"/>
        <end position="275"/>
    </location>
</feature>
<dbReference type="Gene3D" id="3.30.1380.10">
    <property type="match status" value="1"/>
</dbReference>
<dbReference type="CDD" id="cd00254">
    <property type="entry name" value="LT-like"/>
    <property type="match status" value="1"/>
</dbReference>
<accession>A0A6J4RGD1</accession>
<dbReference type="Gene3D" id="1.10.530.10">
    <property type="match status" value="1"/>
</dbReference>
<dbReference type="InterPro" id="IPR008258">
    <property type="entry name" value="Transglycosylase_SLT_dom_1"/>
</dbReference>
<protein>
    <submittedName>
        <fullName evidence="5">Uncharacterized protein</fullName>
    </submittedName>
</protein>
<dbReference type="PANTHER" id="PTHR37423">
    <property type="entry name" value="SOLUBLE LYTIC MUREIN TRANSGLYCOSYLASE-RELATED"/>
    <property type="match status" value="1"/>
</dbReference>